<evidence type="ECO:0000256" key="1">
    <source>
        <dbReference type="SAM" id="MobiDB-lite"/>
    </source>
</evidence>
<accession>A0AAN4ZXC3</accession>
<organism evidence="2 3">
    <name type="scientific">Allgaiera indica</name>
    <dbReference type="NCBI Taxonomy" id="765699"/>
    <lineage>
        <taxon>Bacteria</taxon>
        <taxon>Pseudomonadati</taxon>
        <taxon>Pseudomonadota</taxon>
        <taxon>Alphaproteobacteria</taxon>
        <taxon>Rhodobacterales</taxon>
        <taxon>Paracoccaceae</taxon>
        <taxon>Allgaiera</taxon>
    </lineage>
</organism>
<dbReference type="EMBL" id="BNAB01000001">
    <property type="protein sequence ID" value="GHD98521.1"/>
    <property type="molecule type" value="Genomic_DNA"/>
</dbReference>
<comment type="caution">
    <text evidence="2">The sequence shown here is derived from an EMBL/GenBank/DDBJ whole genome shotgun (WGS) entry which is preliminary data.</text>
</comment>
<sequence length="120" mass="12375">MPTISRRSNACSTARLAVGADTAAVPLKVKNAPVQSATWQPTASAAQANPAFGAYDGEDLAKAGIASQWAGVAAAQGVWTSATPGTGVRTSKSSAPTRAIPNHADHPVRPFKPVLHIHRR</sequence>
<name>A0AAN4ZXC3_9RHOB</name>
<evidence type="ECO:0000313" key="2">
    <source>
        <dbReference type="EMBL" id="GHD98521.1"/>
    </source>
</evidence>
<reference evidence="2" key="2">
    <citation type="submission" date="2023-06" db="EMBL/GenBank/DDBJ databases">
        <authorList>
            <person name="Sun Q."/>
            <person name="Zhou Y."/>
        </authorList>
    </citation>
    <scope>NUCLEOTIDE SEQUENCE</scope>
    <source>
        <strain evidence="2">CGMCC 1.10859</strain>
    </source>
</reference>
<gene>
    <name evidence="2" type="ORF">GCM10008024_02370</name>
</gene>
<dbReference type="Proteomes" id="UP000634647">
    <property type="component" value="Unassembled WGS sequence"/>
</dbReference>
<proteinExistence type="predicted"/>
<evidence type="ECO:0000313" key="3">
    <source>
        <dbReference type="Proteomes" id="UP000634647"/>
    </source>
</evidence>
<dbReference type="AlphaFoldDB" id="A0AAN4ZXC3"/>
<feature type="compositionally biased region" description="Polar residues" evidence="1">
    <location>
        <begin position="82"/>
        <end position="96"/>
    </location>
</feature>
<protein>
    <submittedName>
        <fullName evidence="2">Uncharacterized protein</fullName>
    </submittedName>
</protein>
<feature type="region of interest" description="Disordered" evidence="1">
    <location>
        <begin position="82"/>
        <end position="109"/>
    </location>
</feature>
<reference evidence="2" key="1">
    <citation type="journal article" date="2014" name="Int. J. Syst. Evol. Microbiol.">
        <title>Complete genome sequence of Corynebacterium casei LMG S-19264T (=DSM 44701T), isolated from a smear-ripened cheese.</title>
        <authorList>
            <consortium name="US DOE Joint Genome Institute (JGI-PGF)"/>
            <person name="Walter F."/>
            <person name="Albersmeier A."/>
            <person name="Kalinowski J."/>
            <person name="Ruckert C."/>
        </authorList>
    </citation>
    <scope>NUCLEOTIDE SEQUENCE</scope>
    <source>
        <strain evidence="2">CGMCC 1.10859</strain>
    </source>
</reference>